<dbReference type="OrthoDB" id="3754992at2759"/>
<comment type="caution">
    <text evidence="1">The sequence shown here is derived from an EMBL/GenBank/DDBJ whole genome shotgun (WGS) entry which is preliminary data.</text>
</comment>
<gene>
    <name evidence="1" type="ORF">ST47_g2801</name>
</gene>
<evidence type="ECO:0000313" key="2">
    <source>
        <dbReference type="Proteomes" id="UP000076837"/>
    </source>
</evidence>
<dbReference type="Proteomes" id="UP000076837">
    <property type="component" value="Unassembled WGS sequence"/>
</dbReference>
<protein>
    <submittedName>
        <fullName evidence="1">Uncharacterized protein</fullName>
    </submittedName>
</protein>
<proteinExistence type="predicted"/>
<reference evidence="1 2" key="1">
    <citation type="journal article" date="2016" name="Sci. Rep.">
        <title>Draft genome sequencing and secretome analysis of fungal phytopathogen Ascochyta rabiei provides insight into the necrotrophic effector repertoire.</title>
        <authorList>
            <person name="Verma S."/>
            <person name="Gazara R.K."/>
            <person name="Nizam S."/>
            <person name="Parween S."/>
            <person name="Chattopadhyay D."/>
            <person name="Verma P.K."/>
        </authorList>
    </citation>
    <scope>NUCLEOTIDE SEQUENCE [LARGE SCALE GENOMIC DNA]</scope>
    <source>
        <strain evidence="1 2">ArDII</strain>
    </source>
</reference>
<dbReference type="AlphaFoldDB" id="A0A163IZ39"/>
<keyword evidence="2" id="KW-1185">Reference proteome</keyword>
<name>A0A163IZ39_DIDRA</name>
<evidence type="ECO:0000313" key="1">
    <source>
        <dbReference type="EMBL" id="KZM26038.1"/>
    </source>
</evidence>
<dbReference type="STRING" id="5454.A0A163IZ39"/>
<dbReference type="EMBL" id="JYNV01000116">
    <property type="protein sequence ID" value="KZM26038.1"/>
    <property type="molecule type" value="Genomic_DNA"/>
</dbReference>
<organism evidence="1 2">
    <name type="scientific">Didymella rabiei</name>
    <name type="common">Chickpea ascochyta blight fungus</name>
    <name type="synonym">Mycosphaerella rabiei</name>
    <dbReference type="NCBI Taxonomy" id="5454"/>
    <lineage>
        <taxon>Eukaryota</taxon>
        <taxon>Fungi</taxon>
        <taxon>Dikarya</taxon>
        <taxon>Ascomycota</taxon>
        <taxon>Pezizomycotina</taxon>
        <taxon>Dothideomycetes</taxon>
        <taxon>Pleosporomycetidae</taxon>
        <taxon>Pleosporales</taxon>
        <taxon>Pleosporineae</taxon>
        <taxon>Didymellaceae</taxon>
        <taxon>Ascochyta</taxon>
    </lineage>
</organism>
<accession>A0A163IZ39</accession>
<sequence>MQFLFRMLTFAVFALALPSAEKQDSSGSQQIGKGGALVTAGQCKIGQRYCFGAIVGDLNVTKQDILHQYCNQKYKNDWQSCNRCKRPWAMPECWDGPGAWASVFECKGPEVYKWVERCEGSGSICSGGTCRWTRAEGLAE</sequence>